<gene>
    <name evidence="1" type="ordered locus">SL003B_0120</name>
</gene>
<dbReference type="AlphaFoldDB" id="F2IZD6"/>
<dbReference type="Proteomes" id="UP000008130">
    <property type="component" value="Chromosome"/>
</dbReference>
<keyword evidence="2" id="KW-1185">Reference proteome</keyword>
<dbReference type="EMBL" id="CP002568">
    <property type="protein sequence ID" value="ADZ68559.1"/>
    <property type="molecule type" value="Genomic_DNA"/>
</dbReference>
<sequence>MRVEDSQVIRRKRPPIRMDSTAIASFYVASTQAQTSMALQAKLLGMTAEADRSIVEMLQQSGEALEQAAAAIAAPPEGLGVTLDMMV</sequence>
<organism evidence="1 2">
    <name type="scientific">Polymorphum gilvum (strain LMG 25793 / CGMCC 1.9160 / SL003B-26A1)</name>
    <dbReference type="NCBI Taxonomy" id="991905"/>
    <lineage>
        <taxon>Bacteria</taxon>
        <taxon>Pseudomonadati</taxon>
        <taxon>Pseudomonadota</taxon>
        <taxon>Alphaproteobacteria</taxon>
        <taxon>Rhodobacterales</taxon>
        <taxon>Paracoccaceae</taxon>
        <taxon>Polymorphum</taxon>
    </lineage>
</organism>
<accession>F2IZD6</accession>
<evidence type="ECO:0000313" key="1">
    <source>
        <dbReference type="EMBL" id="ADZ68559.1"/>
    </source>
</evidence>
<reference evidence="1 2" key="1">
    <citation type="journal article" date="2011" name="J. Bacteriol.">
        <title>Complete genome sequence of Polymorphum gilvum SL003B-26A1T, a crude oil-degrading bacterium from oil-polluted saline soil.</title>
        <authorList>
            <person name="Li S.G."/>
            <person name="Tang Y.Q."/>
            <person name="Nie Y."/>
            <person name="Cai M."/>
            <person name="Wu X.L."/>
        </authorList>
    </citation>
    <scope>NUCLEOTIDE SEQUENCE [LARGE SCALE GENOMIC DNA]</scope>
    <source>
        <strain evidence="2">LMG 25793 / CGMCC 1.9160 / SL003B-26A1</strain>
    </source>
</reference>
<protein>
    <recommendedName>
        <fullName evidence="3">Motility protein</fullName>
    </recommendedName>
</protein>
<evidence type="ECO:0000313" key="2">
    <source>
        <dbReference type="Proteomes" id="UP000008130"/>
    </source>
</evidence>
<proteinExistence type="predicted"/>
<name>F2IZD6_POLGS</name>
<evidence type="ECO:0008006" key="3">
    <source>
        <dbReference type="Google" id="ProtNLM"/>
    </source>
</evidence>
<dbReference type="HOGENOM" id="CLU_190703_0_0_5"/>
<dbReference type="STRING" id="991905.SL003B_0120"/>
<dbReference type="KEGG" id="pgv:SL003B_0120"/>